<evidence type="ECO:0000313" key="3">
    <source>
        <dbReference type="Proteomes" id="UP000627781"/>
    </source>
</evidence>
<name>A0ABR8PVW0_9CLOT</name>
<dbReference type="InterPro" id="IPR025669">
    <property type="entry name" value="AAA_dom"/>
</dbReference>
<dbReference type="Gene3D" id="3.40.50.10850">
    <property type="entry name" value="Ntrc-like two-domain protein"/>
    <property type="match status" value="1"/>
</dbReference>
<dbReference type="Pfam" id="PF13614">
    <property type="entry name" value="AAA_31"/>
    <property type="match status" value="1"/>
</dbReference>
<proteinExistence type="predicted"/>
<evidence type="ECO:0000313" key="2">
    <source>
        <dbReference type="EMBL" id="MBD7912317.1"/>
    </source>
</evidence>
<reference evidence="2 3" key="1">
    <citation type="submission" date="2020-08" db="EMBL/GenBank/DDBJ databases">
        <title>A Genomic Blueprint of the Chicken Gut Microbiome.</title>
        <authorList>
            <person name="Gilroy R."/>
            <person name="Ravi A."/>
            <person name="Getino M."/>
            <person name="Pursley I."/>
            <person name="Horton D.L."/>
            <person name="Alikhan N.-F."/>
            <person name="Baker D."/>
            <person name="Gharbi K."/>
            <person name="Hall N."/>
            <person name="Watson M."/>
            <person name="Adriaenssens E.M."/>
            <person name="Foster-Nyarko E."/>
            <person name="Jarju S."/>
            <person name="Secka A."/>
            <person name="Antonio M."/>
            <person name="Oren A."/>
            <person name="Chaudhuri R."/>
            <person name="La Ragione R.M."/>
            <person name="Hildebrand F."/>
            <person name="Pallen M.J."/>
        </authorList>
    </citation>
    <scope>NUCLEOTIDE SEQUENCE [LARGE SCALE GENOMIC DNA]</scope>
    <source>
        <strain evidence="2 3">Sa3CVN1</strain>
    </source>
</reference>
<evidence type="ECO:0000259" key="1">
    <source>
        <dbReference type="Pfam" id="PF13614"/>
    </source>
</evidence>
<keyword evidence="3" id="KW-1185">Reference proteome</keyword>
<dbReference type="Gene3D" id="3.40.50.300">
    <property type="entry name" value="P-loop containing nucleotide triphosphate hydrolases"/>
    <property type="match status" value="1"/>
</dbReference>
<organism evidence="2 3">
    <name type="scientific">Clostridium cibarium</name>
    <dbReference type="NCBI Taxonomy" id="2762247"/>
    <lineage>
        <taxon>Bacteria</taxon>
        <taxon>Bacillati</taxon>
        <taxon>Bacillota</taxon>
        <taxon>Clostridia</taxon>
        <taxon>Eubacteriales</taxon>
        <taxon>Clostridiaceae</taxon>
        <taxon>Clostridium</taxon>
    </lineage>
</organism>
<dbReference type="InterPro" id="IPR050678">
    <property type="entry name" value="DNA_Partitioning_ATPase"/>
</dbReference>
<dbReference type="PANTHER" id="PTHR13696">
    <property type="entry name" value="P-LOOP CONTAINING NUCLEOSIDE TRIPHOSPHATE HYDROLASE"/>
    <property type="match status" value="1"/>
</dbReference>
<accession>A0ABR8PVW0</accession>
<gene>
    <name evidence="2" type="ORF">H9661_13220</name>
</gene>
<dbReference type="RefSeq" id="WP_143315320.1">
    <property type="nucleotide sequence ID" value="NZ_JACSRA010000022.1"/>
</dbReference>
<comment type="caution">
    <text evidence="2">The sequence shown here is derived from an EMBL/GenBank/DDBJ whole genome shotgun (WGS) entry which is preliminary data.</text>
</comment>
<protein>
    <submittedName>
        <fullName evidence="2">AAA family ATPase</fullName>
    </submittedName>
</protein>
<dbReference type="SUPFAM" id="SSF52540">
    <property type="entry name" value="P-loop containing nucleoside triphosphate hydrolases"/>
    <property type="match status" value="1"/>
</dbReference>
<dbReference type="InterPro" id="IPR027417">
    <property type="entry name" value="P-loop_NTPase"/>
</dbReference>
<dbReference type="EMBL" id="JACSRA010000022">
    <property type="protein sequence ID" value="MBD7912317.1"/>
    <property type="molecule type" value="Genomic_DNA"/>
</dbReference>
<sequence>MNKLSIMLVDLDEKYLMPIELKFIEELEDKVDIIVISDKEYLKEYFSSPKKVDVLVINENLYTDEFEKHNIGNTFILMENEGEGSTENLNIHRIYKYKSVKKLYSDIMNNSVTKSMELLNKIEDTKVFMVYSPAGGSGKTTVGIGLAAALTGVNRKVLYISTESLQSFYFTKDERYCQNGFDKLMISREENILDSLESVIDNNIFDYLLPFRQALSSINIKLSDYEFLIDKIKSSGKYDYIIVDTSSDLTAEKSMLMSNSDKVIILAGQGREEAIKLNSLLFNIDCSNENKFIFICNKYLESKENYLIKDEFLNKCNIVEYIEYFNQENITVQFLANNVHFNKLAYMIS</sequence>
<dbReference type="PANTHER" id="PTHR13696:SF99">
    <property type="entry name" value="COBYRINIC ACID AC-DIAMIDE SYNTHASE"/>
    <property type="match status" value="1"/>
</dbReference>
<dbReference type="Proteomes" id="UP000627781">
    <property type="component" value="Unassembled WGS sequence"/>
</dbReference>
<feature type="domain" description="AAA" evidence="1">
    <location>
        <begin position="126"/>
        <end position="266"/>
    </location>
</feature>